<evidence type="ECO:0000256" key="1">
    <source>
        <dbReference type="PROSITE-ProRule" id="PRU00339"/>
    </source>
</evidence>
<dbReference type="InterPro" id="IPR011989">
    <property type="entry name" value="ARM-like"/>
</dbReference>
<keyword evidence="3" id="KW-0732">Signal</keyword>
<dbReference type="KEGG" id="hbs:IPV69_05230"/>
<keyword evidence="1" id="KW-0802">TPR repeat</keyword>
<keyword evidence="5" id="KW-1185">Reference proteome</keyword>
<dbReference type="PROSITE" id="PS50005">
    <property type="entry name" value="TPR"/>
    <property type="match status" value="1"/>
</dbReference>
<dbReference type="Pfam" id="PF13181">
    <property type="entry name" value="TPR_8"/>
    <property type="match status" value="1"/>
</dbReference>
<feature type="signal peptide" evidence="3">
    <location>
        <begin position="1"/>
        <end position="19"/>
    </location>
</feature>
<feature type="chain" id="PRO_5034899596" description="Tetratricopeptide repeat protein" evidence="3">
    <location>
        <begin position="20"/>
        <end position="616"/>
    </location>
</feature>
<name>A0A7M2WZZ0_9BACT</name>
<evidence type="ECO:0000313" key="5">
    <source>
        <dbReference type="Proteomes" id="UP000593765"/>
    </source>
</evidence>
<protein>
    <recommendedName>
        <fullName evidence="6">Tetratricopeptide repeat protein</fullName>
    </recommendedName>
</protein>
<accession>A0A7M2WZZ0</accession>
<dbReference type="RefSeq" id="WP_206293864.1">
    <property type="nucleotide sequence ID" value="NZ_CP063458.1"/>
</dbReference>
<evidence type="ECO:0000313" key="4">
    <source>
        <dbReference type="EMBL" id="QOV90762.1"/>
    </source>
</evidence>
<dbReference type="InterPro" id="IPR011990">
    <property type="entry name" value="TPR-like_helical_dom_sf"/>
</dbReference>
<evidence type="ECO:0000256" key="2">
    <source>
        <dbReference type="SAM" id="MobiDB-lite"/>
    </source>
</evidence>
<dbReference type="SUPFAM" id="SSF48452">
    <property type="entry name" value="TPR-like"/>
    <property type="match status" value="1"/>
</dbReference>
<dbReference type="SUPFAM" id="SSF48371">
    <property type="entry name" value="ARM repeat"/>
    <property type="match status" value="1"/>
</dbReference>
<dbReference type="InterPro" id="IPR019734">
    <property type="entry name" value="TPR_rpt"/>
</dbReference>
<evidence type="ECO:0008006" key="6">
    <source>
        <dbReference type="Google" id="ProtNLM"/>
    </source>
</evidence>
<gene>
    <name evidence="4" type="ORF">IPV69_05230</name>
</gene>
<dbReference type="InterPro" id="IPR016024">
    <property type="entry name" value="ARM-type_fold"/>
</dbReference>
<feature type="repeat" description="TPR" evidence="1">
    <location>
        <begin position="557"/>
        <end position="590"/>
    </location>
</feature>
<dbReference type="Gene3D" id="1.25.10.10">
    <property type="entry name" value="Leucine-rich Repeat Variant"/>
    <property type="match status" value="1"/>
</dbReference>
<organism evidence="4 5">
    <name type="scientific">Humisphaera borealis</name>
    <dbReference type="NCBI Taxonomy" id="2807512"/>
    <lineage>
        <taxon>Bacteria</taxon>
        <taxon>Pseudomonadati</taxon>
        <taxon>Planctomycetota</taxon>
        <taxon>Phycisphaerae</taxon>
        <taxon>Tepidisphaerales</taxon>
        <taxon>Tepidisphaeraceae</taxon>
        <taxon>Humisphaera</taxon>
    </lineage>
</organism>
<dbReference type="Proteomes" id="UP000593765">
    <property type="component" value="Chromosome"/>
</dbReference>
<feature type="region of interest" description="Disordered" evidence="2">
    <location>
        <begin position="595"/>
        <end position="616"/>
    </location>
</feature>
<evidence type="ECO:0000256" key="3">
    <source>
        <dbReference type="SAM" id="SignalP"/>
    </source>
</evidence>
<dbReference type="EMBL" id="CP063458">
    <property type="protein sequence ID" value="QOV90762.1"/>
    <property type="molecule type" value="Genomic_DNA"/>
</dbReference>
<dbReference type="AlphaFoldDB" id="A0A7M2WZZ0"/>
<dbReference type="Gene3D" id="1.25.40.10">
    <property type="entry name" value="Tetratricopeptide repeat domain"/>
    <property type="match status" value="1"/>
</dbReference>
<reference evidence="4 5" key="1">
    <citation type="submission" date="2020-10" db="EMBL/GenBank/DDBJ databases">
        <title>Wide distribution of Phycisphaera-like planctomycetes from WD2101 soil group in peatlands and genome analysis of the first cultivated representative.</title>
        <authorList>
            <person name="Dedysh S.N."/>
            <person name="Beletsky A.V."/>
            <person name="Ivanova A."/>
            <person name="Kulichevskaya I.S."/>
            <person name="Suzina N.E."/>
            <person name="Philippov D.A."/>
            <person name="Rakitin A.L."/>
            <person name="Mardanov A.V."/>
            <person name="Ravin N.V."/>
        </authorList>
    </citation>
    <scope>NUCLEOTIDE SEQUENCE [LARGE SCALE GENOMIC DNA]</scope>
    <source>
        <strain evidence="4 5">M1803</strain>
    </source>
</reference>
<proteinExistence type="predicted"/>
<dbReference type="PROSITE" id="PS51257">
    <property type="entry name" value="PROKAR_LIPOPROTEIN"/>
    <property type="match status" value="1"/>
</dbReference>
<sequence>MRGPVLSSFVIALACGAAALPADVAAPPAAGAGQQSAPDEITRLIDQLSDGDFDAREAAAKRLMEVGITARPALEEATRSDNPELAGRARAILRKLPWHADTDPDAVKQALKLYSTNNPDGQWAQAVMQMRQLPDGVGGDALVRLVRGEIDPQRRWIIAANVKAMAKNADLLKAVRSLETERTNAPALWLAAVGWMPRDARKAIGLHAAAADIELANPTPQQGGSVAGTMLSELQKVYERTRRSAAAADLLRRWNTVRPSQELVDALFALHANTPDLPKFADDVRQFPRPLDSALTWYTYAQFIDRAGLDFGGGSLRFVAGVLSGSLPTPGGSIAERNRSLQARRYQTGTFLLERRWVESAEQELRGVLALADAPNDVYSVNVHFRLASIAAGRKDDAQAAKEYEEALSAWEGAGGILTAETDGEQVAGDEALIVMKSIMHRYGLRAARKAGANDDLVRHATALADLGEKGRLGGVRGNDPDLAIDAVTSLREAGQKELASRLFAQAYAASKALLDMNPDDPRRMNTLAWLCARCGERLEEAEALMAKALKLAPENPAYLDTAAEVQFQFGRFDKAIELSEKAIKLAPEARELKDQMERFKAGQKQAGDGKRARGQ</sequence>